<dbReference type="GO" id="GO:0003677">
    <property type="term" value="F:DNA binding"/>
    <property type="evidence" value="ECO:0007669"/>
    <property type="project" value="UniProtKB-KW"/>
</dbReference>
<dbReference type="OrthoDB" id="9775392at2"/>
<evidence type="ECO:0000313" key="7">
    <source>
        <dbReference type="EMBL" id="SAK65307.1"/>
    </source>
</evidence>
<dbReference type="CDD" id="cd08411">
    <property type="entry name" value="PBP2_OxyR"/>
    <property type="match status" value="1"/>
</dbReference>
<keyword evidence="2" id="KW-0805">Transcription regulation</keyword>
<dbReference type="PANTHER" id="PTHR30346:SF26">
    <property type="entry name" value="HYDROGEN PEROXIDE-INDUCIBLE GENES ACTIVATOR"/>
    <property type="match status" value="1"/>
</dbReference>
<proteinExistence type="inferred from homology"/>
<dbReference type="PANTHER" id="PTHR30346">
    <property type="entry name" value="TRANSCRIPTIONAL DUAL REGULATOR HCAR-RELATED"/>
    <property type="match status" value="1"/>
</dbReference>
<evidence type="ECO:0000256" key="5">
    <source>
        <dbReference type="ARBA" id="ARBA00023163"/>
    </source>
</evidence>
<dbReference type="GO" id="GO:0032993">
    <property type="term" value="C:protein-DNA complex"/>
    <property type="evidence" value="ECO:0007669"/>
    <property type="project" value="TreeGrafter"/>
</dbReference>
<dbReference type="EMBL" id="FCOI02000011">
    <property type="protein sequence ID" value="SAK65307.1"/>
    <property type="molecule type" value="Genomic_DNA"/>
</dbReference>
<dbReference type="Pfam" id="PF03466">
    <property type="entry name" value="LysR_substrate"/>
    <property type="match status" value="1"/>
</dbReference>
<protein>
    <submittedName>
        <fullName evidence="7">LysR family transcriptional regulator</fullName>
    </submittedName>
</protein>
<evidence type="ECO:0000313" key="8">
    <source>
        <dbReference type="Proteomes" id="UP000054624"/>
    </source>
</evidence>
<dbReference type="Gene3D" id="3.40.190.10">
    <property type="entry name" value="Periplasmic binding protein-like II"/>
    <property type="match status" value="2"/>
</dbReference>
<comment type="similarity">
    <text evidence="1">Belongs to the LysR transcriptional regulatory family.</text>
</comment>
<feature type="domain" description="HTH lysR-type" evidence="6">
    <location>
        <begin position="1"/>
        <end position="58"/>
    </location>
</feature>
<dbReference type="Proteomes" id="UP000054624">
    <property type="component" value="Unassembled WGS sequence"/>
</dbReference>
<keyword evidence="8" id="KW-1185">Reference proteome</keyword>
<dbReference type="InterPro" id="IPR036390">
    <property type="entry name" value="WH_DNA-bd_sf"/>
</dbReference>
<dbReference type="AlphaFoldDB" id="A0A158B7H2"/>
<dbReference type="RefSeq" id="WP_061161470.1">
    <property type="nucleotide sequence ID" value="NZ_FCOI02000011.1"/>
</dbReference>
<dbReference type="Pfam" id="PF00126">
    <property type="entry name" value="HTH_1"/>
    <property type="match status" value="1"/>
</dbReference>
<dbReference type="Gene3D" id="1.10.10.10">
    <property type="entry name" value="Winged helix-like DNA-binding domain superfamily/Winged helix DNA-binding domain"/>
    <property type="match status" value="1"/>
</dbReference>
<accession>A0A158B7H2</accession>
<gene>
    <name evidence="7" type="ORF">AWB76_03656</name>
</gene>
<organism evidence="7 8">
    <name type="scientific">Caballeronia temeraria</name>
    <dbReference type="NCBI Taxonomy" id="1777137"/>
    <lineage>
        <taxon>Bacteria</taxon>
        <taxon>Pseudomonadati</taxon>
        <taxon>Pseudomonadota</taxon>
        <taxon>Betaproteobacteria</taxon>
        <taxon>Burkholderiales</taxon>
        <taxon>Burkholderiaceae</taxon>
        <taxon>Caballeronia</taxon>
    </lineage>
</organism>
<evidence type="ECO:0000259" key="6">
    <source>
        <dbReference type="PROSITE" id="PS50931"/>
    </source>
</evidence>
<dbReference type="InterPro" id="IPR005119">
    <property type="entry name" value="LysR_subst-bd"/>
</dbReference>
<keyword evidence="3" id="KW-0238">DNA-binding</keyword>
<dbReference type="SUPFAM" id="SSF46785">
    <property type="entry name" value="Winged helix' DNA-binding domain"/>
    <property type="match status" value="1"/>
</dbReference>
<dbReference type="GO" id="GO:0003700">
    <property type="term" value="F:DNA-binding transcription factor activity"/>
    <property type="evidence" value="ECO:0007669"/>
    <property type="project" value="InterPro"/>
</dbReference>
<keyword evidence="5" id="KW-0804">Transcription</keyword>
<sequence length="319" mass="35193">MTLTELKYIVAVARERHFGRAAEACFVSQPTLSVAIKKLEDELNVQIFERGTSEVSVTPIGEQIVTQAQRVLEQTLAIKEIAKQGKDPLVGPLRLGVIYTIGPYLLPTLVKQMIKAVPQMPLMLQENYTLKLIELLKQGEIDVAIMALPFPETGLMVRALYDEPFVVAMPSGHAWENRPKIDPDDLKQETMLLLGSGHCFRDHVLGVCPELMRFSQNADGIQKTFEGSSLETIRHMVASGVGITVLPRMSVSEVKPHAAGIDSGLLSYVPFDEPVPDRRVVLAWRKSFTRMPAIDAISDAIANCDLPGVKKLDMPVAVN</sequence>
<evidence type="ECO:0000256" key="1">
    <source>
        <dbReference type="ARBA" id="ARBA00009437"/>
    </source>
</evidence>
<dbReference type="FunFam" id="1.10.10.10:FF:000001">
    <property type="entry name" value="LysR family transcriptional regulator"/>
    <property type="match status" value="1"/>
</dbReference>
<evidence type="ECO:0000256" key="2">
    <source>
        <dbReference type="ARBA" id="ARBA00023015"/>
    </source>
</evidence>
<evidence type="ECO:0000256" key="4">
    <source>
        <dbReference type="ARBA" id="ARBA00023159"/>
    </source>
</evidence>
<dbReference type="InterPro" id="IPR000847">
    <property type="entry name" value="LysR_HTH_N"/>
</dbReference>
<dbReference type="PRINTS" id="PR00039">
    <property type="entry name" value="HTHLYSR"/>
</dbReference>
<keyword evidence="4" id="KW-0010">Activator</keyword>
<dbReference type="STRING" id="1777137.AWB76_03656"/>
<dbReference type="SUPFAM" id="SSF53850">
    <property type="entry name" value="Periplasmic binding protein-like II"/>
    <property type="match status" value="1"/>
</dbReference>
<name>A0A158B7H2_9BURK</name>
<evidence type="ECO:0000256" key="3">
    <source>
        <dbReference type="ARBA" id="ARBA00023125"/>
    </source>
</evidence>
<dbReference type="InterPro" id="IPR036388">
    <property type="entry name" value="WH-like_DNA-bd_sf"/>
</dbReference>
<reference evidence="8" key="1">
    <citation type="submission" date="2016-01" db="EMBL/GenBank/DDBJ databases">
        <authorList>
            <person name="Peeters Charlotte."/>
        </authorList>
    </citation>
    <scope>NUCLEOTIDE SEQUENCE [LARGE SCALE GENOMIC DNA]</scope>
</reference>
<dbReference type="PROSITE" id="PS50931">
    <property type="entry name" value="HTH_LYSR"/>
    <property type="match status" value="1"/>
</dbReference>